<gene>
    <name evidence="1" type="ORF">FSB_LOCUS22390</name>
</gene>
<name>A0A2N9G4P2_FAGSY</name>
<accession>A0A2N9G4P2</accession>
<sequence length="124" mass="14353">MAGWSEEAVSSELRERLDRWSEGLRAGDERLEWPTDRWSEDWLAGWQLLEAERSEKSRGERNEDLELGVKLFKSVLYNPFRSGRNGRKISYRHANRYESPLCSTSAKISACSGPFRPVSARFGR</sequence>
<dbReference type="AlphaFoldDB" id="A0A2N9G4P2"/>
<dbReference type="EMBL" id="OIVN01001483">
    <property type="protein sequence ID" value="SPC94508.1"/>
    <property type="molecule type" value="Genomic_DNA"/>
</dbReference>
<organism evidence="1">
    <name type="scientific">Fagus sylvatica</name>
    <name type="common">Beechnut</name>
    <dbReference type="NCBI Taxonomy" id="28930"/>
    <lineage>
        <taxon>Eukaryota</taxon>
        <taxon>Viridiplantae</taxon>
        <taxon>Streptophyta</taxon>
        <taxon>Embryophyta</taxon>
        <taxon>Tracheophyta</taxon>
        <taxon>Spermatophyta</taxon>
        <taxon>Magnoliopsida</taxon>
        <taxon>eudicotyledons</taxon>
        <taxon>Gunneridae</taxon>
        <taxon>Pentapetalae</taxon>
        <taxon>rosids</taxon>
        <taxon>fabids</taxon>
        <taxon>Fagales</taxon>
        <taxon>Fagaceae</taxon>
        <taxon>Fagus</taxon>
    </lineage>
</organism>
<evidence type="ECO:0000313" key="1">
    <source>
        <dbReference type="EMBL" id="SPC94508.1"/>
    </source>
</evidence>
<protein>
    <submittedName>
        <fullName evidence="1">Uncharacterized protein</fullName>
    </submittedName>
</protein>
<reference evidence="1" key="1">
    <citation type="submission" date="2018-02" db="EMBL/GenBank/DDBJ databases">
        <authorList>
            <person name="Cohen D.B."/>
            <person name="Kent A.D."/>
        </authorList>
    </citation>
    <scope>NUCLEOTIDE SEQUENCE</scope>
</reference>
<proteinExistence type="predicted"/>